<reference evidence="1 2" key="1">
    <citation type="submission" date="2017-08" db="EMBL/GenBank/DDBJ databases">
        <title>Multipartite genome sequences of Sinorhizobium species nodulating soybeans.</title>
        <authorList>
            <person name="Tian C.F."/>
        </authorList>
    </citation>
    <scope>NUCLEOTIDE SEQUENCE [LARGE SCALE GENOMIC DNA]</scope>
    <source>
        <strain evidence="1 2">CCBAU 05684</strain>
        <plasmid evidence="2">psj05684b</plasmid>
    </source>
</reference>
<keyword evidence="1" id="KW-0614">Plasmid</keyword>
<gene>
    <name evidence="1" type="ORF">SJ05684_b52500</name>
</gene>
<name>A0A249PKG2_9HYPH</name>
<accession>A0A249PKG2</accession>
<dbReference type="AlphaFoldDB" id="A0A249PKG2"/>
<evidence type="ECO:0000313" key="2">
    <source>
        <dbReference type="Proteomes" id="UP000217211"/>
    </source>
</evidence>
<keyword evidence="2" id="KW-1185">Reference proteome</keyword>
<protein>
    <submittedName>
        <fullName evidence="1">Uncharacterized protein</fullName>
    </submittedName>
</protein>
<evidence type="ECO:0000313" key="1">
    <source>
        <dbReference type="EMBL" id="ASY66232.1"/>
    </source>
</evidence>
<organism evidence="1 2">
    <name type="scientific">Sinorhizobium sojae CCBAU 05684</name>
    <dbReference type="NCBI Taxonomy" id="716928"/>
    <lineage>
        <taxon>Bacteria</taxon>
        <taxon>Pseudomonadati</taxon>
        <taxon>Pseudomonadota</taxon>
        <taxon>Alphaproteobacteria</taxon>
        <taxon>Hyphomicrobiales</taxon>
        <taxon>Rhizobiaceae</taxon>
        <taxon>Sinorhizobium/Ensifer group</taxon>
        <taxon>Sinorhizobium</taxon>
    </lineage>
</organism>
<dbReference type="EMBL" id="CP023068">
    <property type="protein sequence ID" value="ASY66232.1"/>
    <property type="molecule type" value="Genomic_DNA"/>
</dbReference>
<dbReference type="Proteomes" id="UP000217211">
    <property type="component" value="Plasmid pSJ05684b"/>
</dbReference>
<dbReference type="KEGG" id="esj:SJ05684_b52500"/>
<geneLocation type="plasmid" evidence="2">
    <name>psj05684b</name>
</geneLocation>
<proteinExistence type="predicted"/>
<sequence>MIDGVAARTVSCKRRDVIFIVANGNHLIACPALALGEAKQPEAPGRFPCKMFRL</sequence>